<dbReference type="Gene3D" id="2.130.10.130">
    <property type="entry name" value="Integrin alpha, N-terminal"/>
    <property type="match status" value="1"/>
</dbReference>
<name>K7F4Y9_PELSI</name>
<dbReference type="EMBL" id="AGCU01140636">
    <property type="status" value="NOT_ANNOTATED_CDS"/>
    <property type="molecule type" value="Genomic_DNA"/>
</dbReference>
<dbReference type="EMBL" id="AGCU01140631">
    <property type="status" value="NOT_ANNOTATED_CDS"/>
    <property type="molecule type" value="Genomic_DNA"/>
</dbReference>
<evidence type="ECO:0000313" key="9">
    <source>
        <dbReference type="Proteomes" id="UP000007267"/>
    </source>
</evidence>
<dbReference type="EMBL" id="AGCU01140632">
    <property type="status" value="NOT_ANNOTATED_CDS"/>
    <property type="molecule type" value="Genomic_DNA"/>
</dbReference>
<evidence type="ECO:0000256" key="1">
    <source>
        <dbReference type="ARBA" id="ARBA00004479"/>
    </source>
</evidence>
<feature type="region of interest" description="Disordered" evidence="5">
    <location>
        <begin position="11"/>
        <end position="73"/>
    </location>
</feature>
<dbReference type="Gene3D" id="2.60.40.1460">
    <property type="entry name" value="Integrin domains. Chain A, domain 2"/>
    <property type="match status" value="1"/>
</dbReference>
<dbReference type="EMBL" id="AGCU01140630">
    <property type="status" value="NOT_ANNOTATED_CDS"/>
    <property type="molecule type" value="Genomic_DNA"/>
</dbReference>
<dbReference type="Pfam" id="PF20805">
    <property type="entry name" value="Integrin_A_Ig_2"/>
    <property type="match status" value="1"/>
</dbReference>
<keyword evidence="4" id="KW-0325">Glycoprotein</keyword>
<evidence type="ECO:0000259" key="6">
    <source>
        <dbReference type="Pfam" id="PF08441"/>
    </source>
</evidence>
<reference evidence="8" key="3">
    <citation type="submission" date="2025-08" db="UniProtKB">
        <authorList>
            <consortium name="Ensembl"/>
        </authorList>
    </citation>
    <scope>IDENTIFICATION</scope>
</reference>
<feature type="domain" description="Integrin alpha second immunoglobulin-like" evidence="7">
    <location>
        <begin position="430"/>
        <end position="546"/>
    </location>
</feature>
<feature type="region of interest" description="Disordered" evidence="5">
    <location>
        <begin position="197"/>
        <end position="221"/>
    </location>
</feature>
<dbReference type="GeneTree" id="ENSGT00940000159891"/>
<dbReference type="InterPro" id="IPR013649">
    <property type="entry name" value="Integrin_alpha_Ig-like_1"/>
</dbReference>
<dbReference type="InterPro" id="IPR028994">
    <property type="entry name" value="Integrin_alpha_N"/>
</dbReference>
<evidence type="ECO:0000256" key="5">
    <source>
        <dbReference type="SAM" id="MobiDB-lite"/>
    </source>
</evidence>
<dbReference type="PANTHER" id="PTHR23220:SF90">
    <property type="entry name" value="INTEGRIN ALPHA-7"/>
    <property type="match status" value="1"/>
</dbReference>
<dbReference type="InterPro" id="IPR032695">
    <property type="entry name" value="Integrin_dom_sf"/>
</dbReference>
<keyword evidence="9" id="KW-1185">Reference proteome</keyword>
<dbReference type="SUPFAM" id="SSF69179">
    <property type="entry name" value="Integrin domains"/>
    <property type="match status" value="2"/>
</dbReference>
<feature type="domain" description="Integrin alpha first immunoglubulin-like" evidence="6">
    <location>
        <begin position="265"/>
        <end position="393"/>
    </location>
</feature>
<evidence type="ECO:0000256" key="4">
    <source>
        <dbReference type="ARBA" id="ARBA00023180"/>
    </source>
</evidence>
<organism evidence="8 9">
    <name type="scientific">Pelodiscus sinensis</name>
    <name type="common">Chinese softshell turtle</name>
    <name type="synonym">Trionyx sinensis</name>
    <dbReference type="NCBI Taxonomy" id="13735"/>
    <lineage>
        <taxon>Eukaryota</taxon>
        <taxon>Metazoa</taxon>
        <taxon>Chordata</taxon>
        <taxon>Craniata</taxon>
        <taxon>Vertebrata</taxon>
        <taxon>Euteleostomi</taxon>
        <taxon>Archelosauria</taxon>
        <taxon>Testudinata</taxon>
        <taxon>Testudines</taxon>
        <taxon>Cryptodira</taxon>
        <taxon>Trionychia</taxon>
        <taxon>Trionychidae</taxon>
        <taxon>Pelodiscus</taxon>
    </lineage>
</organism>
<dbReference type="EMBL" id="AGCU01140633">
    <property type="status" value="NOT_ANNOTATED_CDS"/>
    <property type="molecule type" value="Genomic_DNA"/>
</dbReference>
<reference evidence="9" key="1">
    <citation type="submission" date="2011-10" db="EMBL/GenBank/DDBJ databases">
        <authorList>
            <consortium name="Soft-shell Turtle Genome Consortium"/>
        </authorList>
    </citation>
    <scope>NUCLEOTIDE SEQUENCE [LARGE SCALE GENOMIC DNA]</scope>
    <source>
        <strain evidence="9">Daiwa-1</strain>
    </source>
</reference>
<accession>K7F4Y9</accession>
<reference evidence="9" key="2">
    <citation type="journal article" date="2013" name="Nat. Genet.">
        <title>The draft genomes of soft-shell turtle and green sea turtle yield insights into the development and evolution of the turtle-specific body plan.</title>
        <authorList>
            <person name="Wang Z."/>
            <person name="Pascual-Anaya J."/>
            <person name="Zadissa A."/>
            <person name="Li W."/>
            <person name="Niimura Y."/>
            <person name="Huang Z."/>
            <person name="Li C."/>
            <person name="White S."/>
            <person name="Xiong Z."/>
            <person name="Fang D."/>
            <person name="Wang B."/>
            <person name="Ming Y."/>
            <person name="Chen Y."/>
            <person name="Zheng Y."/>
            <person name="Kuraku S."/>
            <person name="Pignatelli M."/>
            <person name="Herrero J."/>
            <person name="Beal K."/>
            <person name="Nozawa M."/>
            <person name="Li Q."/>
            <person name="Wang J."/>
            <person name="Zhang H."/>
            <person name="Yu L."/>
            <person name="Shigenobu S."/>
            <person name="Wang J."/>
            <person name="Liu J."/>
            <person name="Flicek P."/>
            <person name="Searle S."/>
            <person name="Wang J."/>
            <person name="Kuratani S."/>
            <person name="Yin Y."/>
            <person name="Aken B."/>
            <person name="Zhang G."/>
            <person name="Irie N."/>
        </authorList>
    </citation>
    <scope>NUCLEOTIDE SEQUENCE [LARGE SCALE GENOMIC DNA]</scope>
    <source>
        <strain evidence="9">Daiwa-1</strain>
    </source>
</reference>
<evidence type="ECO:0000313" key="8">
    <source>
        <dbReference type="Ensembl" id="ENSPSIP00000003099.1"/>
    </source>
</evidence>
<dbReference type="EMBL" id="AGCU01140635">
    <property type="status" value="NOT_ANNOTATED_CDS"/>
    <property type="molecule type" value="Genomic_DNA"/>
</dbReference>
<dbReference type="AlphaFoldDB" id="K7F4Y9"/>
<dbReference type="EMBL" id="AGCU01140629">
    <property type="status" value="NOT_ANNOTATED_CDS"/>
    <property type="molecule type" value="Genomic_DNA"/>
</dbReference>
<dbReference type="GO" id="GO:0009897">
    <property type="term" value="C:external side of plasma membrane"/>
    <property type="evidence" value="ECO:0007669"/>
    <property type="project" value="TreeGrafter"/>
</dbReference>
<sequence length="590" mass="63069">GNLRVELFNQSSLELGTYDDGPYEAGGEKDQDPSLIPVPANSYFVPSLPSGQPAVPRPEEGGTREHPPRAAPCPSHLQVPAPALPPGCPGESLACQYGAYDTGCSQRGGGGWSLAKKDFGQGGEGWGGVYMQMARIQLWEGIFPGSLALVPGGAQTHLLSCSGPIPVPTDLAVGAPFDGAGKVYIYHGSSLGIVTKPTHPLNTQRSPAGQGTHSAPKERGRLAPPNLKAVVHSEPDKRGKFLFPAAARSRRGPAGPAPPPPQRVGVDVQACFSYTASPDSYSPRLMLAYTLDADVDRRKRGQAPRVAFLDGKTADPEHQFTDVVELPHQHAPVCVKATFQLQDSIRDKLRPITVELTYSIKRARSKRQSQGSALPPLVPVLNALQPSSQRAEVRQGPGDVAWFTDRRPARSGFRLCRRLPLAAGQGLALPMSDQKFVALEIQVTNLPSDPAVPHQDGDDAHEALLTVTFPEALPYAGIRSHESWALPGLEKQPCLPNLNASQVQCELGNPMKRGAQVRFYLIASTSGITIETRELELELTLSTPATPSPRAPCSLADPRQLFFGGRVLGESAMRSEGQVGSAVRFEVTVS</sequence>
<reference evidence="8" key="4">
    <citation type="submission" date="2025-09" db="UniProtKB">
        <authorList>
            <consortium name="Ensembl"/>
        </authorList>
    </citation>
    <scope>IDENTIFICATION</scope>
</reference>
<feature type="compositionally biased region" description="Polar residues" evidence="5">
    <location>
        <begin position="200"/>
        <end position="213"/>
    </location>
</feature>
<protein>
    <submittedName>
        <fullName evidence="8">Integrin subunit alpha 7</fullName>
    </submittedName>
</protein>
<dbReference type="EMBL" id="AGCU01140637">
    <property type="status" value="NOT_ANNOTATED_CDS"/>
    <property type="molecule type" value="Genomic_DNA"/>
</dbReference>
<dbReference type="Gene3D" id="2.60.40.1510">
    <property type="entry name" value="ntegrin, alpha v. Chain A, domain 3"/>
    <property type="match status" value="1"/>
</dbReference>
<evidence type="ECO:0000256" key="3">
    <source>
        <dbReference type="ARBA" id="ARBA00023136"/>
    </source>
</evidence>
<dbReference type="GO" id="GO:0098609">
    <property type="term" value="P:cell-cell adhesion"/>
    <property type="evidence" value="ECO:0007669"/>
    <property type="project" value="TreeGrafter"/>
</dbReference>
<keyword evidence="3" id="KW-0472">Membrane</keyword>
<dbReference type="GO" id="GO:0008305">
    <property type="term" value="C:integrin complex"/>
    <property type="evidence" value="ECO:0007669"/>
    <property type="project" value="TreeGrafter"/>
</dbReference>
<keyword evidence="2" id="KW-0401">Integrin</keyword>
<dbReference type="GO" id="GO:0005178">
    <property type="term" value="F:integrin binding"/>
    <property type="evidence" value="ECO:0007669"/>
    <property type="project" value="TreeGrafter"/>
</dbReference>
<gene>
    <name evidence="8" type="primary">ITGA7</name>
</gene>
<dbReference type="PANTHER" id="PTHR23220">
    <property type="entry name" value="INTEGRIN ALPHA"/>
    <property type="match status" value="1"/>
</dbReference>
<comment type="subcellular location">
    <subcellularLocation>
        <location evidence="1">Membrane</location>
        <topology evidence="1">Single-pass type I membrane protein</topology>
    </subcellularLocation>
</comment>
<dbReference type="GO" id="GO:0033627">
    <property type="term" value="P:cell adhesion mediated by integrin"/>
    <property type="evidence" value="ECO:0007669"/>
    <property type="project" value="TreeGrafter"/>
</dbReference>
<evidence type="ECO:0000259" key="7">
    <source>
        <dbReference type="Pfam" id="PF20805"/>
    </source>
</evidence>
<dbReference type="Pfam" id="PF08441">
    <property type="entry name" value="Integrin_A_Ig_1"/>
    <property type="match status" value="1"/>
</dbReference>
<dbReference type="GO" id="GO:0007229">
    <property type="term" value="P:integrin-mediated signaling pathway"/>
    <property type="evidence" value="ECO:0007669"/>
    <property type="project" value="UniProtKB-KW"/>
</dbReference>
<dbReference type="GO" id="GO:0007160">
    <property type="term" value="P:cell-matrix adhesion"/>
    <property type="evidence" value="ECO:0007669"/>
    <property type="project" value="TreeGrafter"/>
</dbReference>
<proteinExistence type="predicted"/>
<dbReference type="Ensembl" id="ENSPSIT00000003112.1">
    <property type="protein sequence ID" value="ENSPSIP00000003099.1"/>
    <property type="gene ID" value="ENSPSIG00000002981.1"/>
</dbReference>
<dbReference type="EMBL" id="AGCU01140634">
    <property type="status" value="NOT_ANNOTATED_CDS"/>
    <property type="molecule type" value="Genomic_DNA"/>
</dbReference>
<dbReference type="EMBL" id="AGCU01140628">
    <property type="status" value="NOT_ANNOTATED_CDS"/>
    <property type="molecule type" value="Genomic_DNA"/>
</dbReference>
<dbReference type="Proteomes" id="UP000007267">
    <property type="component" value="Unassembled WGS sequence"/>
</dbReference>
<evidence type="ECO:0000256" key="2">
    <source>
        <dbReference type="ARBA" id="ARBA00023037"/>
    </source>
</evidence>
<dbReference type="HOGENOM" id="CLU_462784_0_0_1"/>
<dbReference type="GO" id="GO:0050900">
    <property type="term" value="P:leukocyte migration"/>
    <property type="evidence" value="ECO:0007669"/>
    <property type="project" value="TreeGrafter"/>
</dbReference>
<feature type="compositionally biased region" description="Basic and acidic residues" evidence="5">
    <location>
        <begin position="57"/>
        <end position="68"/>
    </location>
</feature>
<dbReference type="InterPro" id="IPR048285">
    <property type="entry name" value="Integrin_alpha_Ig-like_2"/>
</dbReference>